<comment type="caution">
    <text evidence="2">The sequence shown here is derived from an EMBL/GenBank/DDBJ whole genome shotgun (WGS) entry which is preliminary data.</text>
</comment>
<keyword evidence="1" id="KW-1133">Transmembrane helix</keyword>
<name>A0A5C6YQV5_9FLAO</name>
<feature type="transmembrane region" description="Helical" evidence="1">
    <location>
        <begin position="191"/>
        <end position="209"/>
    </location>
</feature>
<dbReference type="Proteomes" id="UP000321945">
    <property type="component" value="Unassembled WGS sequence"/>
</dbReference>
<accession>A0A5C6YQV5</accession>
<dbReference type="InterPro" id="IPR025367">
    <property type="entry name" value="DUF4271"/>
</dbReference>
<feature type="transmembrane region" description="Helical" evidence="1">
    <location>
        <begin position="40"/>
        <end position="59"/>
    </location>
</feature>
<evidence type="ECO:0000256" key="1">
    <source>
        <dbReference type="SAM" id="Phobius"/>
    </source>
</evidence>
<keyword evidence="1" id="KW-0472">Membrane</keyword>
<dbReference type="OrthoDB" id="1438590at2"/>
<feature type="transmembrane region" description="Helical" evidence="1">
    <location>
        <begin position="168"/>
        <end position="185"/>
    </location>
</feature>
<feature type="transmembrane region" description="Helical" evidence="1">
    <location>
        <begin position="221"/>
        <end position="239"/>
    </location>
</feature>
<reference evidence="2 3" key="1">
    <citation type="submission" date="2019-08" db="EMBL/GenBank/DDBJ databases">
        <title>Genome of Aequorivita lipolytica Y10-2 (type strain).</title>
        <authorList>
            <person name="Bowman J.P."/>
        </authorList>
    </citation>
    <scope>NUCLEOTIDE SEQUENCE [LARGE SCALE GENOMIC DNA]</scope>
    <source>
        <strain evidence="2 3">Y10-2</strain>
    </source>
</reference>
<organism evidence="2 3">
    <name type="scientific">Aequorivita lipolytica</name>
    <dbReference type="NCBI Taxonomy" id="153267"/>
    <lineage>
        <taxon>Bacteria</taxon>
        <taxon>Pseudomonadati</taxon>
        <taxon>Bacteroidota</taxon>
        <taxon>Flavobacteriia</taxon>
        <taxon>Flavobacteriales</taxon>
        <taxon>Flavobacteriaceae</taxon>
        <taxon>Aequorivita</taxon>
    </lineage>
</organism>
<keyword evidence="1" id="KW-0812">Transmembrane</keyword>
<protein>
    <submittedName>
        <fullName evidence="2">DUF4271 domain-containing protein</fullName>
    </submittedName>
</protein>
<dbReference type="EMBL" id="VORU01000005">
    <property type="protein sequence ID" value="TXD69296.1"/>
    <property type="molecule type" value="Genomic_DNA"/>
</dbReference>
<keyword evidence="3" id="KW-1185">Reference proteome</keyword>
<feature type="transmembrane region" description="Helical" evidence="1">
    <location>
        <begin position="123"/>
        <end position="141"/>
    </location>
</feature>
<dbReference type="AlphaFoldDB" id="A0A5C6YQV5"/>
<gene>
    <name evidence="2" type="ORF">ESV24_08020</name>
</gene>
<proteinExistence type="predicted"/>
<feature type="transmembrane region" description="Helical" evidence="1">
    <location>
        <begin position="91"/>
        <end position="111"/>
    </location>
</feature>
<sequence>MNKCEVKSNSRLKKEIYFTVPLPKKIKVDFSQRLIESTDWATYLLLGCFVIFALAKYYYPKRFQEFSMLPLTNQYFFVHGKNDELNHPFNMMLFVVQIICVSIFVFLLFQVFNPSEVQNNKWLYIQICTAYNVFVLIKFSLEKIVANIFSMDAVINNYLYQKLSYRNFLGILFFAGNLFFLYIYPPNASSLIAFGGILLTLNAIALLYSYKKNGKLILSNFFYFILYLCALEISPYIILYKSFV</sequence>
<evidence type="ECO:0000313" key="2">
    <source>
        <dbReference type="EMBL" id="TXD69296.1"/>
    </source>
</evidence>
<dbReference type="Pfam" id="PF14093">
    <property type="entry name" value="DUF4271"/>
    <property type="match status" value="1"/>
</dbReference>
<evidence type="ECO:0000313" key="3">
    <source>
        <dbReference type="Proteomes" id="UP000321945"/>
    </source>
</evidence>